<dbReference type="PANTHER" id="PTHR43104">
    <property type="entry name" value="L-2-HYDROXYGLUTARATE DEHYDROGENASE, MITOCHONDRIAL"/>
    <property type="match status" value="1"/>
</dbReference>
<comment type="caution">
    <text evidence="11">The sequence shown here is derived from an EMBL/GenBank/DDBJ whole genome shotgun (WGS) entry which is preliminary data.</text>
</comment>
<dbReference type="HAMAP" id="MF_00212">
    <property type="entry name" value="MQO"/>
    <property type="match status" value="1"/>
</dbReference>
<evidence type="ECO:0000256" key="10">
    <source>
        <dbReference type="SAM" id="Phobius"/>
    </source>
</evidence>
<keyword evidence="7 9" id="KW-0274">FAD</keyword>
<sequence>MPKISSVKHSEFVLIGGGIMSATLAILLFEKFPGKKITIIEKLPTIAQESSEAWNNAGTGHAGNCELNYTPEKKGVVDITKAISISEQFTETFNFWKDCEEKGYINNLSKCISEVPHLSFVRGKKDVAFLEKRYEVIKDTPQFKGMLFSKDKEQVKEWLPLMMDGRADKEEIAATFFEKGYDVNFGEIAEQIFRFLKKQDNVELLNHSNVNNIQKSKRGNWVVTIKGQNVVKSWMLASKYLFIGAGGGTLPLLEKANIKEARGYGGFPISGLWLRCTNPEIIEKHNAKAYGKAGRGAPPMSVPHMDSRMINGRKELLFGPFAGFTTRFLKHGSMFDLPRSVEFDNIMSLLGAGYQNLPLVKYLIKQVRLSFKDRMEELRAFYPEANNDDWKTVIAGQRVQIIKRNKKGFGKLEFGTEIIISEDKTIAALLGASPGASTSYSVMKEVFDKSFK</sequence>
<dbReference type="InterPro" id="IPR036188">
    <property type="entry name" value="FAD/NAD-bd_sf"/>
</dbReference>
<evidence type="ECO:0000256" key="1">
    <source>
        <dbReference type="ARBA" id="ARBA00001139"/>
    </source>
</evidence>
<evidence type="ECO:0000256" key="2">
    <source>
        <dbReference type="ARBA" id="ARBA00001974"/>
    </source>
</evidence>
<dbReference type="GO" id="GO:0008924">
    <property type="term" value="F:L-malate dehydrogenase (quinone) activity"/>
    <property type="evidence" value="ECO:0007669"/>
    <property type="project" value="UniProtKB-UniRule"/>
</dbReference>
<evidence type="ECO:0000313" key="11">
    <source>
        <dbReference type="EMBL" id="MDN3618842.1"/>
    </source>
</evidence>
<dbReference type="EMBL" id="JAUFQH010000004">
    <property type="protein sequence ID" value="MDN3618842.1"/>
    <property type="molecule type" value="Genomic_DNA"/>
</dbReference>
<evidence type="ECO:0000256" key="4">
    <source>
        <dbReference type="ARBA" id="ARBA00006389"/>
    </source>
</evidence>
<evidence type="ECO:0000256" key="6">
    <source>
        <dbReference type="ARBA" id="ARBA00022630"/>
    </source>
</evidence>
<gene>
    <name evidence="9 11" type="primary">mqo</name>
    <name evidence="11" type="ORF">QWY81_05150</name>
</gene>
<dbReference type="SUPFAM" id="SSF51905">
    <property type="entry name" value="FAD/NAD(P)-binding domain"/>
    <property type="match status" value="1"/>
</dbReference>
<dbReference type="NCBIfam" id="NF003611">
    <property type="entry name" value="PRK05257.3-2"/>
    <property type="match status" value="1"/>
</dbReference>
<comment type="cofactor">
    <cofactor evidence="2 9">
        <name>FAD</name>
        <dbReference type="ChEBI" id="CHEBI:57692"/>
    </cofactor>
</comment>
<reference evidence="11 12" key="1">
    <citation type="journal article" date="2014" name="Int. J. Syst. Evol. Microbiol.">
        <title>Complete genome sequence of Corynebacterium casei LMG S-19264T (=DSM 44701T), isolated from a smear-ripened cheese.</title>
        <authorList>
            <consortium name="US DOE Joint Genome Institute (JGI-PGF)"/>
            <person name="Walter F."/>
            <person name="Albersmeier A."/>
            <person name="Kalinowski J."/>
            <person name="Ruckert C."/>
        </authorList>
    </citation>
    <scope>NUCLEOTIDE SEQUENCE [LARGE SCALE GENOMIC DNA]</scope>
    <source>
        <strain evidence="11 12">CECT 8670</strain>
    </source>
</reference>
<dbReference type="InterPro" id="IPR006231">
    <property type="entry name" value="MQO"/>
</dbReference>
<dbReference type="Pfam" id="PF06039">
    <property type="entry name" value="Mqo"/>
    <property type="match status" value="1"/>
</dbReference>
<dbReference type="GO" id="GO:0006099">
    <property type="term" value="P:tricarboxylic acid cycle"/>
    <property type="evidence" value="ECO:0007669"/>
    <property type="project" value="UniProtKB-UniRule"/>
</dbReference>
<comment type="catalytic activity">
    <reaction evidence="1 9">
        <text>(S)-malate + a quinone = a quinol + oxaloacetate</text>
        <dbReference type="Rhea" id="RHEA:46012"/>
        <dbReference type="ChEBI" id="CHEBI:15589"/>
        <dbReference type="ChEBI" id="CHEBI:16452"/>
        <dbReference type="ChEBI" id="CHEBI:24646"/>
        <dbReference type="ChEBI" id="CHEBI:132124"/>
        <dbReference type="EC" id="1.1.5.4"/>
    </reaction>
</comment>
<dbReference type="AlphaFoldDB" id="A0AAJ1QVI4"/>
<keyword evidence="6 9" id="KW-0285">Flavoprotein</keyword>
<keyword evidence="10" id="KW-0812">Transmembrane</keyword>
<feature type="transmembrane region" description="Helical" evidence="10">
    <location>
        <begin position="12"/>
        <end position="29"/>
    </location>
</feature>
<dbReference type="Gene3D" id="3.30.9.10">
    <property type="entry name" value="D-Amino Acid Oxidase, subunit A, domain 2"/>
    <property type="match status" value="1"/>
</dbReference>
<dbReference type="NCBIfam" id="TIGR01320">
    <property type="entry name" value="mal_quin_oxido"/>
    <property type="match status" value="1"/>
</dbReference>
<name>A0AAJ1QVI4_9FLAO</name>
<dbReference type="Proteomes" id="UP001228636">
    <property type="component" value="Unassembled WGS sequence"/>
</dbReference>
<keyword evidence="5 9" id="KW-0816">Tricarboxylic acid cycle</keyword>
<evidence type="ECO:0000256" key="5">
    <source>
        <dbReference type="ARBA" id="ARBA00022532"/>
    </source>
</evidence>
<evidence type="ECO:0000313" key="12">
    <source>
        <dbReference type="Proteomes" id="UP001228636"/>
    </source>
</evidence>
<accession>A0AAJ1QVI4</accession>
<evidence type="ECO:0000256" key="9">
    <source>
        <dbReference type="HAMAP-Rule" id="MF_00212"/>
    </source>
</evidence>
<dbReference type="Gene3D" id="3.50.50.60">
    <property type="entry name" value="FAD/NAD(P)-binding domain"/>
    <property type="match status" value="1"/>
</dbReference>
<keyword evidence="8 9" id="KW-0560">Oxidoreductase</keyword>
<evidence type="ECO:0000256" key="7">
    <source>
        <dbReference type="ARBA" id="ARBA00022827"/>
    </source>
</evidence>
<evidence type="ECO:0000256" key="8">
    <source>
        <dbReference type="ARBA" id="ARBA00023002"/>
    </source>
</evidence>
<dbReference type="PANTHER" id="PTHR43104:SF2">
    <property type="entry name" value="L-2-HYDROXYGLUTARATE DEHYDROGENASE, MITOCHONDRIAL"/>
    <property type="match status" value="1"/>
</dbReference>
<keyword evidence="10" id="KW-1133">Transmembrane helix</keyword>
<dbReference type="GO" id="GO:0047545">
    <property type="term" value="F:(S)-2-hydroxyglutarate dehydrogenase activity"/>
    <property type="evidence" value="ECO:0007669"/>
    <property type="project" value="TreeGrafter"/>
</dbReference>
<evidence type="ECO:0000256" key="3">
    <source>
        <dbReference type="ARBA" id="ARBA00005012"/>
    </source>
</evidence>
<comment type="pathway">
    <text evidence="3 9">Carbohydrate metabolism; tricarboxylic acid cycle; oxaloacetate from (S)-malate (quinone route): step 1/1.</text>
</comment>
<dbReference type="EC" id="1.1.5.4" evidence="9"/>
<dbReference type="NCBIfam" id="NF003606">
    <property type="entry name" value="PRK05257.2-1"/>
    <property type="match status" value="1"/>
</dbReference>
<keyword evidence="10" id="KW-0472">Membrane</keyword>
<proteinExistence type="inferred from homology"/>
<protein>
    <recommendedName>
        <fullName evidence="9">Probable malate:quinone oxidoreductase</fullName>
        <ecNumber evidence="9">1.1.5.4</ecNumber>
    </recommendedName>
    <alternativeName>
        <fullName evidence="9">MQO</fullName>
    </alternativeName>
    <alternativeName>
        <fullName evidence="9">Malate dehydrogenase [quinone]</fullName>
    </alternativeName>
</protein>
<organism evidence="11 12">
    <name type="scientific">Polaribacter sejongensis</name>
    <dbReference type="NCBI Taxonomy" id="985043"/>
    <lineage>
        <taxon>Bacteria</taxon>
        <taxon>Pseudomonadati</taxon>
        <taxon>Bacteroidota</taxon>
        <taxon>Flavobacteriia</taxon>
        <taxon>Flavobacteriales</taxon>
        <taxon>Flavobacteriaceae</taxon>
    </lineage>
</organism>
<comment type="similarity">
    <text evidence="4 9">Belongs to the MQO family.</text>
</comment>
<dbReference type="RefSeq" id="WP_261973528.1">
    <property type="nucleotide sequence ID" value="NZ_CP103460.1"/>
</dbReference>